<feature type="transmembrane region" description="Helical" evidence="1">
    <location>
        <begin position="375"/>
        <end position="392"/>
    </location>
</feature>
<dbReference type="InterPro" id="IPR018674">
    <property type="entry name" value="DUF2142_membrane"/>
</dbReference>
<feature type="transmembrane region" description="Helical" evidence="1">
    <location>
        <begin position="265"/>
        <end position="290"/>
    </location>
</feature>
<name>A0ABT7V198_9ACTN</name>
<evidence type="ECO:0000313" key="2">
    <source>
        <dbReference type="EMBL" id="MDM8270382.1"/>
    </source>
</evidence>
<dbReference type="Pfam" id="PF09913">
    <property type="entry name" value="DUF2142"/>
    <property type="match status" value="1"/>
</dbReference>
<feature type="transmembrane region" description="Helical" evidence="1">
    <location>
        <begin position="412"/>
        <end position="435"/>
    </location>
</feature>
<reference evidence="3" key="1">
    <citation type="submission" date="2023-06" db="EMBL/GenBank/DDBJ databases">
        <title>Identification and characterization of horizontal gene transfer across gut microbiota members of farm animals based on homology search.</title>
        <authorList>
            <person name="Zeman M."/>
            <person name="Kubasova T."/>
            <person name="Jahodarova E."/>
            <person name="Nykrynova M."/>
            <person name="Rychlik I."/>
        </authorList>
    </citation>
    <scope>NUCLEOTIDE SEQUENCE [LARGE SCALE GENOMIC DNA]</scope>
    <source>
        <strain evidence="3">153_Feed</strain>
    </source>
</reference>
<feature type="transmembrane region" description="Helical" evidence="1">
    <location>
        <begin position="482"/>
        <end position="501"/>
    </location>
</feature>
<dbReference type="Proteomes" id="UP001529256">
    <property type="component" value="Unassembled WGS sequence"/>
</dbReference>
<keyword evidence="1" id="KW-1133">Transmembrane helix</keyword>
<reference evidence="2 3" key="3">
    <citation type="submission" date="2023-06" db="EMBL/GenBank/DDBJ databases">
        <authorList>
            <person name="Zeman M."/>
            <person name="Kubasova T."/>
            <person name="Jahodarova E."/>
            <person name="Nykrynova M."/>
            <person name="Rychlik I."/>
        </authorList>
    </citation>
    <scope>NUCLEOTIDE SEQUENCE [LARGE SCALE GENOMIC DNA]</scope>
    <source>
        <strain evidence="2 3">153_Feed</strain>
    </source>
</reference>
<evidence type="ECO:0000256" key="1">
    <source>
        <dbReference type="SAM" id="Phobius"/>
    </source>
</evidence>
<organism evidence="2 3">
    <name type="scientific">Thermophilibacter provencensis</name>
    <dbReference type="NCBI Taxonomy" id="1852386"/>
    <lineage>
        <taxon>Bacteria</taxon>
        <taxon>Bacillati</taxon>
        <taxon>Actinomycetota</taxon>
        <taxon>Coriobacteriia</taxon>
        <taxon>Coriobacteriales</taxon>
        <taxon>Atopobiaceae</taxon>
        <taxon>Thermophilibacter</taxon>
    </lineage>
</organism>
<feature type="transmembrane region" description="Helical" evidence="1">
    <location>
        <begin position="302"/>
        <end position="322"/>
    </location>
</feature>
<keyword evidence="1" id="KW-0472">Membrane</keyword>
<sequence>MIENAPARSGRHLDAGALGPTFQGPALPRPAQPHCVFLILWLIAATTIAIMVPLGAGFDETMHIARVSQLAHGVILPQEVSYDDIDPSAAAQPPTDEYALYGGSEDAALQELAKAGNVSFQTADLANDPYAFPWWTDARFSGAGEVGYADITWAFPNTAINSPLAYLPYVVGFLASSLLTQSPVIIGIVTRLCGILFFGAAIALAIRLAPAGKWAIAAVALTPLSLLDHSFVTADMMTFAAATLFVVGVMRLATRPSPSRADWGLVAASGCVVALAKLTYLPLGLILFLVPALRKDLRDRSTWSRIALVCIAALSLFALWYIQIKDVNTGAMWSDAVDPAAQGAFVLSNPLRYLYLFVCQLFSTDCFALEAPFTVMYPSWLTVLVYVAALYADSRSLSALCTPSLGRGRVVVSGLLAGVWLLVGFLISLALYLQFTPVGSLEVAGVQSRYYLPLIVPALGALMVALVPGGRPREEGPSRADVGTAVLLVVMVLLTLVGTFIKMY</sequence>
<accession>A0ABT7V198</accession>
<gene>
    <name evidence="2" type="ORF">QUW25_01585</name>
</gene>
<feature type="transmembrane region" description="Helical" evidence="1">
    <location>
        <begin position="450"/>
        <end position="470"/>
    </location>
</feature>
<proteinExistence type="predicted"/>
<feature type="transmembrane region" description="Helical" evidence="1">
    <location>
        <begin position="184"/>
        <end position="209"/>
    </location>
</feature>
<dbReference type="RefSeq" id="WP_289510488.1">
    <property type="nucleotide sequence ID" value="NZ_JAUDEA010000002.1"/>
</dbReference>
<dbReference type="EMBL" id="JAUDEA010000002">
    <property type="protein sequence ID" value="MDM8270382.1"/>
    <property type="molecule type" value="Genomic_DNA"/>
</dbReference>
<protein>
    <submittedName>
        <fullName evidence="2">DUF2142 domain-containing protein</fullName>
    </submittedName>
</protein>
<reference evidence="2 3" key="2">
    <citation type="submission" date="2023-06" db="EMBL/GenBank/DDBJ databases">
        <title>Identification and characterization of horizontal gene transfer across gut microbiota members of farm animals based on homology search.</title>
        <authorList>
            <person name="Schwarzerova J."/>
            <person name="Nykrynova M."/>
            <person name="Jureckova K."/>
            <person name="Cejkova D."/>
            <person name="Rychlik I."/>
        </authorList>
    </citation>
    <scope>NUCLEOTIDE SEQUENCE [LARGE SCALE GENOMIC DNA]</scope>
    <source>
        <strain evidence="2 3">153_Feed</strain>
    </source>
</reference>
<evidence type="ECO:0000313" key="3">
    <source>
        <dbReference type="Proteomes" id="UP001529256"/>
    </source>
</evidence>
<feature type="transmembrane region" description="Helical" evidence="1">
    <location>
        <begin position="36"/>
        <end position="58"/>
    </location>
</feature>
<keyword evidence="1" id="KW-0812">Transmembrane</keyword>
<keyword evidence="3" id="KW-1185">Reference proteome</keyword>
<comment type="caution">
    <text evidence="2">The sequence shown here is derived from an EMBL/GenBank/DDBJ whole genome shotgun (WGS) entry which is preliminary data.</text>
</comment>
<feature type="transmembrane region" description="Helical" evidence="1">
    <location>
        <begin position="229"/>
        <end position="253"/>
    </location>
</feature>